<gene>
    <name evidence="2" type="ORF">PQJ73_05105</name>
</gene>
<accession>A0ABT5J5Y7</accession>
<feature type="transmembrane region" description="Helical" evidence="1">
    <location>
        <begin position="211"/>
        <end position="232"/>
    </location>
</feature>
<name>A0ABT5J5Y7_RHOTP</name>
<protein>
    <recommendedName>
        <fullName evidence="4">Glycosyltransferase RgtA/B/C/D-like domain-containing protein</fullName>
    </recommendedName>
</protein>
<feature type="transmembrane region" description="Helical" evidence="1">
    <location>
        <begin position="123"/>
        <end position="156"/>
    </location>
</feature>
<dbReference type="Proteomes" id="UP001165652">
    <property type="component" value="Unassembled WGS sequence"/>
</dbReference>
<keyword evidence="1" id="KW-1133">Transmembrane helix</keyword>
<evidence type="ECO:0008006" key="4">
    <source>
        <dbReference type="Google" id="ProtNLM"/>
    </source>
</evidence>
<organism evidence="2 3">
    <name type="scientific">Rhodoplanes tepidamans</name>
    <name type="common">Rhodoplanes cryptolactis</name>
    <dbReference type="NCBI Taxonomy" id="200616"/>
    <lineage>
        <taxon>Bacteria</taxon>
        <taxon>Pseudomonadati</taxon>
        <taxon>Pseudomonadota</taxon>
        <taxon>Alphaproteobacteria</taxon>
        <taxon>Hyphomicrobiales</taxon>
        <taxon>Nitrobacteraceae</taxon>
        <taxon>Rhodoplanes</taxon>
    </lineage>
</organism>
<keyword evidence="1" id="KW-0812">Transmembrane</keyword>
<feature type="transmembrane region" description="Helical" evidence="1">
    <location>
        <begin position="26"/>
        <end position="46"/>
    </location>
</feature>
<reference evidence="2" key="2">
    <citation type="submission" date="2023-02" db="EMBL/GenBank/DDBJ databases">
        <authorList>
            <person name="Rayyan A."/>
            <person name="Meyer T."/>
            <person name="Kyndt J.A."/>
        </authorList>
    </citation>
    <scope>NUCLEOTIDE SEQUENCE</scope>
    <source>
        <strain evidence="2">DSM 9987</strain>
    </source>
</reference>
<evidence type="ECO:0000313" key="2">
    <source>
        <dbReference type="EMBL" id="MDC7785054.1"/>
    </source>
</evidence>
<sequence length="476" mass="50872">MAQPPVSASDVPSGAAGSSLALAARAAARIAAPVAAVLVLLVPAMWNRFPLLQYDTGGYIARWYEPYLVPSRSTTFGLFLHLGERLDYWPVVIVQAVLTVWTVALLLRVLGLGGGTRRAAMMVVALAGLTSLPWLTSLLLTDIFAGLGLLALYMLVARREALRRWEAALLFGLVAFAAASHTATFAMLLAVLGAGLMPVLVRRPVVPLRGLARGLAAVAVGALLLLSTNLALGRQFAWTPGGFTIPFGRMLQDGIVARYLDDHCAKVAYRLCPYRHDLPKTADDFLWGKSVFNQLGRFAGLGDEMRAIVLGSLAAYPWRQIETAAAAMGTQLAMNASGEGVHDKLWHTYGIIDRFVPGMAPRMRAARQQKGEMSFEAVNLLHPVVATLSLLGLVGVMAWSVRRRRCDDIAVLAGAIGVAVLANAFVCGALSGPHDRYGARIAWLPTLVLAAAALRAYQIRVPRLQNGDALAPAEAG</sequence>
<feature type="transmembrane region" description="Helical" evidence="1">
    <location>
        <begin position="88"/>
        <end position="111"/>
    </location>
</feature>
<evidence type="ECO:0000313" key="3">
    <source>
        <dbReference type="Proteomes" id="UP001165652"/>
    </source>
</evidence>
<proteinExistence type="predicted"/>
<evidence type="ECO:0000256" key="1">
    <source>
        <dbReference type="SAM" id="Phobius"/>
    </source>
</evidence>
<keyword evidence="1" id="KW-0472">Membrane</keyword>
<comment type="caution">
    <text evidence="2">The sequence shown here is derived from an EMBL/GenBank/DDBJ whole genome shotgun (WGS) entry which is preliminary data.</text>
</comment>
<feature type="transmembrane region" description="Helical" evidence="1">
    <location>
        <begin position="411"/>
        <end position="431"/>
    </location>
</feature>
<feature type="transmembrane region" description="Helical" evidence="1">
    <location>
        <begin position="168"/>
        <end position="199"/>
    </location>
</feature>
<dbReference type="RefSeq" id="WP_272775904.1">
    <property type="nucleotide sequence ID" value="NZ_JAQQLI010000005.1"/>
</dbReference>
<feature type="transmembrane region" description="Helical" evidence="1">
    <location>
        <begin position="380"/>
        <end position="399"/>
    </location>
</feature>
<keyword evidence="3" id="KW-1185">Reference proteome</keyword>
<reference evidence="2" key="1">
    <citation type="journal article" date="2023" name="Microbiol Resour">
        <title>Genome Sequences of Rhodoplanes serenus and Two Thermotolerant Strains, Rhodoplanes tepidamans and 'Rhodoplanes cryptolactis,' Further Refine the Genus.</title>
        <authorList>
            <person name="Rayyan A.A."/>
            <person name="Kyndt J.A."/>
        </authorList>
    </citation>
    <scope>NUCLEOTIDE SEQUENCE</scope>
    <source>
        <strain evidence="2">DSM 9987</strain>
    </source>
</reference>
<dbReference type="EMBL" id="JAQQLI010000005">
    <property type="protein sequence ID" value="MDC7785054.1"/>
    <property type="molecule type" value="Genomic_DNA"/>
</dbReference>